<evidence type="ECO:0000256" key="7">
    <source>
        <dbReference type="ARBA" id="ARBA00023065"/>
    </source>
</evidence>
<comment type="caution">
    <text evidence="11">The sequence shown here is derived from an EMBL/GenBank/DDBJ whole genome shotgun (WGS) entry which is preliminary data.</text>
</comment>
<feature type="chain" id="PRO_5038447218" evidence="10">
    <location>
        <begin position="22"/>
        <end position="373"/>
    </location>
</feature>
<gene>
    <name evidence="11" type="ORF">IQ10_03147</name>
</gene>
<dbReference type="GO" id="GO:0006826">
    <property type="term" value="P:iron ion transport"/>
    <property type="evidence" value="ECO:0007669"/>
    <property type="project" value="UniProtKB-KW"/>
</dbReference>
<comment type="similarity">
    <text evidence="1">Belongs to the bacterial solute-binding protein 1 family.</text>
</comment>
<dbReference type="PANTHER" id="PTHR30006:SF15">
    <property type="entry name" value="IRON-UTILIZATION PERIPLASMIC PROTEIN"/>
    <property type="match status" value="1"/>
</dbReference>
<protein>
    <submittedName>
        <fullName evidence="11">Iron(III) transport system substrate-binding protein</fullName>
    </submittedName>
</protein>
<dbReference type="OrthoDB" id="9769319at2"/>
<reference evidence="11 12" key="1">
    <citation type="journal article" date="2015" name="Stand. Genomic Sci.">
        <title>Genomic Encyclopedia of Bacterial and Archaeal Type Strains, Phase III: the genomes of soil and plant-associated and newly described type strains.</title>
        <authorList>
            <person name="Whitman W.B."/>
            <person name="Woyke T."/>
            <person name="Klenk H.P."/>
            <person name="Zhou Y."/>
            <person name="Lilburn T.G."/>
            <person name="Beck B.J."/>
            <person name="De Vos P."/>
            <person name="Vandamme P."/>
            <person name="Eisen J.A."/>
            <person name="Garrity G."/>
            <person name="Hugenholtz P."/>
            <person name="Kyrpides N.C."/>
        </authorList>
    </citation>
    <scope>NUCLEOTIDE SEQUENCE [LARGE SCALE GENOMIC DNA]</scope>
    <source>
        <strain evidence="11 12">CGMCC 1.10116</strain>
    </source>
</reference>
<dbReference type="PANTHER" id="PTHR30006">
    <property type="entry name" value="THIAMINE-BINDING PERIPLASMIC PROTEIN-RELATED"/>
    <property type="match status" value="1"/>
</dbReference>
<feature type="binding site" evidence="8">
    <location>
        <position position="255"/>
    </location>
    <ligand>
        <name>Fe cation</name>
        <dbReference type="ChEBI" id="CHEBI:24875"/>
    </ligand>
</feature>
<dbReference type="GO" id="GO:0046872">
    <property type="term" value="F:metal ion binding"/>
    <property type="evidence" value="ECO:0007669"/>
    <property type="project" value="UniProtKB-KW"/>
</dbReference>
<keyword evidence="5 10" id="KW-0732">Signal</keyword>
<feature type="region of interest" description="Disordered" evidence="9">
    <location>
        <begin position="26"/>
        <end position="54"/>
    </location>
</feature>
<keyword evidence="7" id="KW-0406">Ion transport</keyword>
<evidence type="ECO:0000313" key="12">
    <source>
        <dbReference type="Proteomes" id="UP000315711"/>
    </source>
</evidence>
<dbReference type="Proteomes" id="UP000315711">
    <property type="component" value="Unassembled WGS sequence"/>
</dbReference>
<sequence length="373" mass="40722">MNKVLKALLFGLLALALFVMAACGSTEEPAEETMGEETATEETEETAGEGTDAEVAQEASGELVVYSSRNEKFVDALLEKFTADTGIEVQALHAGDNATPRIIEEANNVQADIFISNDIGALEHLRIQGLLEGSNPEGIESIDGTYRAEDNSWFALSARTRVLMYNKDLITEEEMPKNIWDLTDPKWQGEFAITRGGNGGMIGHVSALRNEWGDERTTEWIEKVKENAGGIMEGHGDIRRAVGAGEFAFGLVNNYYYHQQLQEPTDNNVGVIYPDQGEGEMGAVVNAAGVGLIKGAPNAENAAIFLEWILQPENQREFSFASLEVPINPEIEAIEGAATITDYKTSDMQLSQLGEVWEDTRELIESAGLDLDL</sequence>
<evidence type="ECO:0000256" key="5">
    <source>
        <dbReference type="ARBA" id="ARBA00022729"/>
    </source>
</evidence>
<evidence type="ECO:0000256" key="8">
    <source>
        <dbReference type="PIRSR" id="PIRSR002825-1"/>
    </source>
</evidence>
<dbReference type="PROSITE" id="PS01037">
    <property type="entry name" value="SBP_BACTERIAL_1"/>
    <property type="match status" value="1"/>
</dbReference>
<evidence type="ECO:0000256" key="9">
    <source>
        <dbReference type="SAM" id="MobiDB-lite"/>
    </source>
</evidence>
<feature type="binding site" evidence="8">
    <location>
        <position position="256"/>
    </location>
    <ligand>
        <name>Fe cation</name>
        <dbReference type="ChEBI" id="CHEBI:24875"/>
    </ligand>
</feature>
<keyword evidence="2" id="KW-0813">Transport</keyword>
<feature type="compositionally biased region" description="Acidic residues" evidence="9">
    <location>
        <begin position="28"/>
        <end position="47"/>
    </location>
</feature>
<dbReference type="AlphaFoldDB" id="A0A562QDD7"/>
<dbReference type="InterPro" id="IPR026045">
    <property type="entry name" value="Ferric-bd"/>
</dbReference>
<dbReference type="Pfam" id="PF13416">
    <property type="entry name" value="SBP_bac_8"/>
    <property type="match status" value="1"/>
</dbReference>
<dbReference type="EMBL" id="VLKZ01000010">
    <property type="protein sequence ID" value="TWI54046.1"/>
    <property type="molecule type" value="Genomic_DNA"/>
</dbReference>
<dbReference type="InterPro" id="IPR006061">
    <property type="entry name" value="SBP_1_CS"/>
</dbReference>
<evidence type="ECO:0000256" key="1">
    <source>
        <dbReference type="ARBA" id="ARBA00008520"/>
    </source>
</evidence>
<accession>A0A562QDD7</accession>
<dbReference type="PIRSF" id="PIRSF002825">
    <property type="entry name" value="CfbpA"/>
    <property type="match status" value="1"/>
</dbReference>
<keyword evidence="3" id="KW-0410">Iron transport</keyword>
<evidence type="ECO:0000256" key="6">
    <source>
        <dbReference type="ARBA" id="ARBA00023004"/>
    </source>
</evidence>
<dbReference type="SUPFAM" id="SSF53850">
    <property type="entry name" value="Periplasmic binding protein-like II"/>
    <property type="match status" value="1"/>
</dbReference>
<dbReference type="GO" id="GO:0055085">
    <property type="term" value="P:transmembrane transport"/>
    <property type="evidence" value="ECO:0007669"/>
    <property type="project" value="InterPro"/>
</dbReference>
<dbReference type="GO" id="GO:0030288">
    <property type="term" value="C:outer membrane-bounded periplasmic space"/>
    <property type="evidence" value="ECO:0007669"/>
    <property type="project" value="TreeGrafter"/>
</dbReference>
<dbReference type="InterPro" id="IPR006059">
    <property type="entry name" value="SBP"/>
</dbReference>
<dbReference type="PROSITE" id="PS51257">
    <property type="entry name" value="PROKAR_LIPOPROTEIN"/>
    <property type="match status" value="1"/>
</dbReference>
<evidence type="ECO:0000256" key="2">
    <source>
        <dbReference type="ARBA" id="ARBA00022448"/>
    </source>
</evidence>
<keyword evidence="12" id="KW-1185">Reference proteome</keyword>
<proteinExistence type="inferred from homology"/>
<feature type="signal peptide" evidence="10">
    <location>
        <begin position="1"/>
        <end position="21"/>
    </location>
</feature>
<evidence type="ECO:0000256" key="3">
    <source>
        <dbReference type="ARBA" id="ARBA00022496"/>
    </source>
</evidence>
<evidence type="ECO:0000256" key="10">
    <source>
        <dbReference type="SAM" id="SignalP"/>
    </source>
</evidence>
<keyword evidence="4 8" id="KW-0479">Metal-binding</keyword>
<evidence type="ECO:0000313" key="11">
    <source>
        <dbReference type="EMBL" id="TWI54046.1"/>
    </source>
</evidence>
<organism evidence="11 12">
    <name type="scientific">Halalkalibacter nanhaiisediminis</name>
    <dbReference type="NCBI Taxonomy" id="688079"/>
    <lineage>
        <taxon>Bacteria</taxon>
        <taxon>Bacillati</taxon>
        <taxon>Bacillota</taxon>
        <taxon>Bacilli</taxon>
        <taxon>Bacillales</taxon>
        <taxon>Bacillaceae</taxon>
        <taxon>Halalkalibacter</taxon>
    </lineage>
</organism>
<name>A0A562QDD7_9BACI</name>
<dbReference type="Gene3D" id="3.40.190.10">
    <property type="entry name" value="Periplasmic binding protein-like II"/>
    <property type="match status" value="2"/>
</dbReference>
<dbReference type="RefSeq" id="WP_144451369.1">
    <property type="nucleotide sequence ID" value="NZ_VLKZ01000010.1"/>
</dbReference>
<evidence type="ECO:0000256" key="4">
    <source>
        <dbReference type="ARBA" id="ARBA00022723"/>
    </source>
</evidence>
<keyword evidence="6 8" id="KW-0408">Iron</keyword>